<evidence type="ECO:0000256" key="1">
    <source>
        <dbReference type="SAM" id="Phobius"/>
    </source>
</evidence>
<evidence type="ECO:0000313" key="3">
    <source>
        <dbReference type="Proteomes" id="UP000198287"/>
    </source>
</evidence>
<gene>
    <name evidence="2" type="ORF">Fcan01_20451</name>
</gene>
<keyword evidence="1" id="KW-1133">Transmembrane helix</keyword>
<feature type="transmembrane region" description="Helical" evidence="1">
    <location>
        <begin position="216"/>
        <end position="240"/>
    </location>
</feature>
<keyword evidence="1" id="KW-0812">Transmembrane</keyword>
<comment type="caution">
    <text evidence="2">The sequence shown here is derived from an EMBL/GenBank/DDBJ whole genome shotgun (WGS) entry which is preliminary data.</text>
</comment>
<dbReference type="Proteomes" id="UP000198287">
    <property type="component" value="Unassembled WGS sequence"/>
</dbReference>
<accession>A0A226DH80</accession>
<keyword evidence="3" id="KW-1185">Reference proteome</keyword>
<keyword evidence="1" id="KW-0472">Membrane</keyword>
<name>A0A226DH80_FOLCA</name>
<sequence>MRIKELHIIYSHKFVIYFFRHRNVQICLQFNPTMFKTTLIVITLQFFGKYKVNCQTFIRDCNDPLIQQHSNNAQFELHSFCYHSCGYDLMVVPQPDQGVCTAAGLCQCNYPCGSAPPTNIFGDQCPPHVVDPADPNPNALPDCIADCGRLCTGGTGRICGEVYMAPIPGTTDGFAKICTCYCPPQPCVTRGVALVPVVLPNKKAVLTKKILKLTKLGILLAKFCAMYWLKILLCCLYFCLTHSCPSPWKVMDGGWGWGYQ</sequence>
<reference evidence="2 3" key="1">
    <citation type="submission" date="2015-12" db="EMBL/GenBank/DDBJ databases">
        <title>The genome of Folsomia candida.</title>
        <authorList>
            <person name="Faddeeva A."/>
            <person name="Derks M.F."/>
            <person name="Anvar Y."/>
            <person name="Smit S."/>
            <person name="Van Straalen N."/>
            <person name="Roelofs D."/>
        </authorList>
    </citation>
    <scope>NUCLEOTIDE SEQUENCE [LARGE SCALE GENOMIC DNA]</scope>
    <source>
        <strain evidence="2 3">VU population</strain>
        <tissue evidence="2">Whole body</tissue>
    </source>
</reference>
<protein>
    <submittedName>
        <fullName evidence="2">Uncharacterized protein</fullName>
    </submittedName>
</protein>
<organism evidence="2 3">
    <name type="scientific">Folsomia candida</name>
    <name type="common">Springtail</name>
    <dbReference type="NCBI Taxonomy" id="158441"/>
    <lineage>
        <taxon>Eukaryota</taxon>
        <taxon>Metazoa</taxon>
        <taxon>Ecdysozoa</taxon>
        <taxon>Arthropoda</taxon>
        <taxon>Hexapoda</taxon>
        <taxon>Collembola</taxon>
        <taxon>Entomobryomorpha</taxon>
        <taxon>Isotomoidea</taxon>
        <taxon>Isotomidae</taxon>
        <taxon>Proisotominae</taxon>
        <taxon>Folsomia</taxon>
    </lineage>
</organism>
<evidence type="ECO:0000313" key="2">
    <source>
        <dbReference type="EMBL" id="OXA44529.1"/>
    </source>
</evidence>
<proteinExistence type="predicted"/>
<dbReference type="AlphaFoldDB" id="A0A226DH80"/>
<dbReference type="EMBL" id="LNIX01000019">
    <property type="protein sequence ID" value="OXA44529.1"/>
    <property type="molecule type" value="Genomic_DNA"/>
</dbReference>